<proteinExistence type="predicted"/>
<dbReference type="AlphaFoldDB" id="A0A839EZD8"/>
<dbReference type="Proteomes" id="UP000549052">
    <property type="component" value="Unassembled WGS sequence"/>
</dbReference>
<sequence length="158" mass="17996">MTWFMAKLAMILWEPTRQRSAVWWRRCGCFSQQFRKRYNDRWSSADTFWFYIFNAQPLQGINQINDFDTQSGDVIHLQDLSIGGHAGIHDFANFLTVAQDTPAGVYFTMDNGVSGFVIANVSLPDFSSNDVQFSSESQNHELICNATCGNLLLPMHSN</sequence>
<gene>
    <name evidence="1" type="ORF">FHW16_005567</name>
</gene>
<reference evidence="1 2" key="1">
    <citation type="submission" date="2020-07" db="EMBL/GenBank/DDBJ databases">
        <title>Genomic Encyclopedia of Type Strains, Phase IV (KMG-V): Genome sequencing to study the core and pangenomes of soil and plant-associated prokaryotes.</title>
        <authorList>
            <person name="Whitman W."/>
        </authorList>
    </citation>
    <scope>NUCLEOTIDE SEQUENCE [LARGE SCALE GENOMIC DNA]</scope>
    <source>
        <strain evidence="1 2">AN3</strain>
    </source>
</reference>
<protein>
    <submittedName>
        <fullName evidence="1">Uncharacterized protein</fullName>
    </submittedName>
</protein>
<dbReference type="EMBL" id="JACGXN010000017">
    <property type="protein sequence ID" value="MBA8881820.1"/>
    <property type="molecule type" value="Genomic_DNA"/>
</dbReference>
<evidence type="ECO:0000313" key="2">
    <source>
        <dbReference type="Proteomes" id="UP000549052"/>
    </source>
</evidence>
<evidence type="ECO:0000313" key="1">
    <source>
        <dbReference type="EMBL" id="MBA8881820.1"/>
    </source>
</evidence>
<keyword evidence="2" id="KW-1185">Reference proteome</keyword>
<dbReference type="NCBIfam" id="TIGR03661">
    <property type="entry name" value="T1SS_VCA0849"/>
    <property type="match status" value="1"/>
</dbReference>
<comment type="caution">
    <text evidence="1">The sequence shown here is derived from an EMBL/GenBank/DDBJ whole genome shotgun (WGS) entry which is preliminary data.</text>
</comment>
<name>A0A839EZD8_9HYPH</name>
<organism evidence="1 2">
    <name type="scientific">Phyllobacterium myrsinacearum</name>
    <dbReference type="NCBI Taxonomy" id="28101"/>
    <lineage>
        <taxon>Bacteria</taxon>
        <taxon>Pseudomonadati</taxon>
        <taxon>Pseudomonadota</taxon>
        <taxon>Alphaproteobacteria</taxon>
        <taxon>Hyphomicrobiales</taxon>
        <taxon>Phyllobacteriaceae</taxon>
        <taxon>Phyllobacterium</taxon>
    </lineage>
</organism>
<dbReference type="InterPro" id="IPR019960">
    <property type="entry name" value="T1SS_VCA0849"/>
</dbReference>
<accession>A0A839EZD8</accession>